<keyword evidence="2" id="KW-1185">Reference proteome</keyword>
<dbReference type="KEGG" id="kol:Kole_1305"/>
<gene>
    <name evidence="1" type="ordered locus">Kole_1305</name>
</gene>
<proteinExistence type="predicted"/>
<organism evidence="1 2">
    <name type="scientific">Kosmotoga olearia (strain ATCC BAA-1733 / DSM 21960 / TBF 19.5.1)</name>
    <dbReference type="NCBI Taxonomy" id="521045"/>
    <lineage>
        <taxon>Bacteria</taxon>
        <taxon>Thermotogati</taxon>
        <taxon>Thermotogota</taxon>
        <taxon>Thermotogae</taxon>
        <taxon>Kosmotogales</taxon>
        <taxon>Kosmotogaceae</taxon>
        <taxon>Kosmotoga</taxon>
    </lineage>
</organism>
<accession>C5CDD6</accession>
<reference evidence="1 2" key="1">
    <citation type="submission" date="2009-06" db="EMBL/GenBank/DDBJ databases">
        <title>Complete sequence of Thermotogales bacterium TBF 19.5.1.</title>
        <authorList>
            <consortium name="US DOE Joint Genome Institute"/>
            <person name="Lucas S."/>
            <person name="Copeland A."/>
            <person name="Lapidus A."/>
            <person name="Glavina del Rio T."/>
            <person name="Tice H."/>
            <person name="Bruce D."/>
            <person name="Goodwin L."/>
            <person name="Pitluck S."/>
            <person name="Chertkov O."/>
            <person name="Brettin T."/>
            <person name="Detter J.C."/>
            <person name="Han C."/>
            <person name="Schmutz J."/>
            <person name="Larimer F."/>
            <person name="Land M."/>
            <person name="Hauser L."/>
            <person name="Kyrpides N."/>
            <person name="Ovchinnikova G."/>
            <person name="Noll K."/>
        </authorList>
    </citation>
    <scope>NUCLEOTIDE SEQUENCE [LARGE SCALE GENOMIC DNA]</scope>
    <source>
        <strain evidence="2">ATCC BAA-1733 / DSM 21960 / TBF 19.5.1</strain>
    </source>
</reference>
<dbReference type="Proteomes" id="UP000002382">
    <property type="component" value="Chromosome"/>
</dbReference>
<evidence type="ECO:0000313" key="1">
    <source>
        <dbReference type="EMBL" id="ACR79999.1"/>
    </source>
</evidence>
<protein>
    <submittedName>
        <fullName evidence="1">Uncharacterized protein</fullName>
    </submittedName>
</protein>
<name>C5CDD6_KOSOT</name>
<dbReference type="HOGENOM" id="CLU_3026374_0_0_0"/>
<reference evidence="1 2" key="2">
    <citation type="journal article" date="2011" name="J. Bacteriol.">
        <title>Genome Sequence of Kosmotoga olearia Strain TBF 19.5.1, a Thermophilic Bacterium with a Wide Growth Temperature Range, Isolated from the Troll B Oil Platform in the North Sea.</title>
        <authorList>
            <person name="Swithers K.S."/>
            <person name="Dipippo J.L."/>
            <person name="Bruce D.C."/>
            <person name="Detter C."/>
            <person name="Tapia R."/>
            <person name="Han S."/>
            <person name="Goodwin L.A."/>
            <person name="Han J."/>
            <person name="Woyke T."/>
            <person name="Pitluck S."/>
            <person name="Pennacchio L."/>
            <person name="Nolan M."/>
            <person name="Mikhailova N."/>
            <person name="Land M.L."/>
            <person name="Nesbo C.L."/>
            <person name="Gogarten J.P."/>
            <person name="Noll K.M."/>
        </authorList>
    </citation>
    <scope>NUCLEOTIDE SEQUENCE [LARGE SCALE GENOMIC DNA]</scope>
    <source>
        <strain evidence="2">ATCC BAA-1733 / DSM 21960 / TBF 19.5.1</strain>
    </source>
</reference>
<evidence type="ECO:0000313" key="2">
    <source>
        <dbReference type="Proteomes" id="UP000002382"/>
    </source>
</evidence>
<dbReference type="EMBL" id="CP001634">
    <property type="protein sequence ID" value="ACR79999.1"/>
    <property type="molecule type" value="Genomic_DNA"/>
</dbReference>
<dbReference type="AlphaFoldDB" id="C5CDD6"/>
<sequence>MATSTFDKKIVINEKAADVIIDSFKNPTVVDDSKVRKVLDELERSKTKLVKLSLR</sequence>
<dbReference type="STRING" id="521045.Kole_1305"/>